<evidence type="ECO:0000313" key="1">
    <source>
        <dbReference type="EMBL" id="CAD8816977.1"/>
    </source>
</evidence>
<accession>A0A7S1EPY7</accession>
<proteinExistence type="predicted"/>
<gene>
    <name evidence="1" type="ORF">TOLI1172_LOCUS1365</name>
</gene>
<name>A0A7S1EPY7_9RHOD</name>
<organism evidence="1">
    <name type="scientific">Timspurckia oligopyrenoides</name>
    <dbReference type="NCBI Taxonomy" id="708627"/>
    <lineage>
        <taxon>Eukaryota</taxon>
        <taxon>Rhodophyta</taxon>
        <taxon>Bangiophyceae</taxon>
        <taxon>Porphyridiales</taxon>
        <taxon>Porphyridiaceae</taxon>
        <taxon>Timspurckia</taxon>
    </lineage>
</organism>
<reference evidence="1" key="1">
    <citation type="submission" date="2021-01" db="EMBL/GenBank/DDBJ databases">
        <authorList>
            <person name="Corre E."/>
            <person name="Pelletier E."/>
            <person name="Niang G."/>
            <person name="Scheremetjew M."/>
            <person name="Finn R."/>
            <person name="Kale V."/>
            <person name="Holt S."/>
            <person name="Cochrane G."/>
            <person name="Meng A."/>
            <person name="Brown T."/>
            <person name="Cohen L."/>
        </authorList>
    </citation>
    <scope>NUCLEOTIDE SEQUENCE</scope>
    <source>
        <strain evidence="1">CCMP3278</strain>
    </source>
</reference>
<dbReference type="EMBL" id="HBFP01001876">
    <property type="protein sequence ID" value="CAD8816977.1"/>
    <property type="molecule type" value="Transcribed_RNA"/>
</dbReference>
<protein>
    <submittedName>
        <fullName evidence="1">Uncharacterized protein</fullName>
    </submittedName>
</protein>
<dbReference type="AlphaFoldDB" id="A0A7S1EPY7"/>
<sequence length="265" mass="29943">MDRFTQLVDSSLWVSRACEDDEYETDLSGQELARKDISFANETITEWNQYECNLILISTCHATNSLLEFIIKQYRSSSDLHKEFKFDDSQEDTVFSCFFISSVHVIFVVPKYPLDLETTPLIAFRLLELLPQNVPITLIGTLQASNLQSGLLKVDDLTKRSLHCYGGMNIQKISESWPQLETPSMATGLSAAVLTESQYQNRKSSFFMIIDPVSYISRGILLLFSELITDLISSVNSIPFKSITKSQADSILKSCSHPNSHALYL</sequence>